<protein>
    <recommendedName>
        <fullName evidence="4">YhfC family intramembrane metalloprotease</fullName>
    </recommendedName>
</protein>
<dbReference type="STRING" id="1703779.AMJ83_01440"/>
<keyword evidence="1" id="KW-1133">Transmembrane helix</keyword>
<evidence type="ECO:0000256" key="1">
    <source>
        <dbReference type="SAM" id="Phobius"/>
    </source>
</evidence>
<feature type="transmembrane region" description="Helical" evidence="1">
    <location>
        <begin position="161"/>
        <end position="182"/>
    </location>
</feature>
<evidence type="ECO:0000313" key="3">
    <source>
        <dbReference type="Proteomes" id="UP000051373"/>
    </source>
</evidence>
<reference evidence="2 3" key="1">
    <citation type="journal article" date="2015" name="Microbiome">
        <title>Genomic resolution of linkages in carbon, nitrogen, and sulfur cycling among widespread estuary sediment bacteria.</title>
        <authorList>
            <person name="Baker B.J."/>
            <person name="Lazar C.S."/>
            <person name="Teske A.P."/>
            <person name="Dick G.J."/>
        </authorList>
    </citation>
    <scope>NUCLEOTIDE SEQUENCE [LARGE SCALE GENOMIC DNA]</scope>
    <source>
        <strain evidence="2">SM23_42</strain>
    </source>
</reference>
<feature type="transmembrane region" description="Helical" evidence="1">
    <location>
        <begin position="129"/>
        <end position="149"/>
    </location>
</feature>
<evidence type="ECO:0000313" key="2">
    <source>
        <dbReference type="EMBL" id="KPK64860.1"/>
    </source>
</evidence>
<sequence>MVKCTRSVTLLGFCIVANCLFARDLLDYRGRENLDKDTSTYEFAFTLSENGSSMVMDLKSELEWGELDVWFGGAGFQVIGNYTGEQAFAYEKAVFGPFNSQEPITVRISARHASGRWRIRFSEISRQSLQSTLLVSGLLVVLITIFIVLWWKKSLQTSWKWLLIGAGVWFVGVLFKFVLAYLANAPVFAFIKSSLGHTGYLILGSTYIGLLTGIFEIGMTLVFALLIRGIYDNPRRALSVGLGAGVVEALLIGLSSLGSYVTALTGAVNSAAMMSALSQAMVVTPFLWLIGSVERIIAILCHTSSRALVLFAVAQHKARYFWAGFFILTAIDAVAGYVHLAGLINKVSTWWIELLLLPFAVGSVFIIKWCYENWIMVRKSGTQGITVSEN</sequence>
<keyword evidence="1" id="KW-0472">Membrane</keyword>
<organism evidence="2 3">
    <name type="scientific">candidate division WOR_3 bacterium SM23_42</name>
    <dbReference type="NCBI Taxonomy" id="1703779"/>
    <lineage>
        <taxon>Bacteria</taxon>
        <taxon>Bacteria division WOR-3</taxon>
    </lineage>
</organism>
<evidence type="ECO:0008006" key="4">
    <source>
        <dbReference type="Google" id="ProtNLM"/>
    </source>
</evidence>
<feature type="transmembrane region" description="Helical" evidence="1">
    <location>
        <begin position="350"/>
        <end position="371"/>
    </location>
</feature>
<dbReference type="EMBL" id="LJUJ01000001">
    <property type="protein sequence ID" value="KPK64860.1"/>
    <property type="molecule type" value="Genomic_DNA"/>
</dbReference>
<dbReference type="InterPro" id="IPR011397">
    <property type="entry name" value="YhfC"/>
</dbReference>
<feature type="transmembrane region" description="Helical" evidence="1">
    <location>
        <begin position="202"/>
        <end position="226"/>
    </location>
</feature>
<feature type="transmembrane region" description="Helical" evidence="1">
    <location>
        <begin position="280"/>
        <end position="300"/>
    </location>
</feature>
<accession>A0A0S8FYT2</accession>
<feature type="transmembrane region" description="Helical" evidence="1">
    <location>
        <begin position="320"/>
        <end position="344"/>
    </location>
</feature>
<dbReference type="Proteomes" id="UP000051373">
    <property type="component" value="Unassembled WGS sequence"/>
</dbReference>
<keyword evidence="1" id="KW-0812">Transmembrane</keyword>
<comment type="caution">
    <text evidence="2">The sequence shown here is derived from an EMBL/GenBank/DDBJ whole genome shotgun (WGS) entry which is preliminary data.</text>
</comment>
<name>A0A0S8FYT2_UNCW3</name>
<gene>
    <name evidence="2" type="ORF">AMJ83_01440</name>
</gene>
<proteinExistence type="predicted"/>
<feature type="transmembrane region" description="Helical" evidence="1">
    <location>
        <begin position="238"/>
        <end position="260"/>
    </location>
</feature>
<dbReference type="AlphaFoldDB" id="A0A0S8FYT2"/>
<dbReference type="Pfam" id="PF10086">
    <property type="entry name" value="YhfC"/>
    <property type="match status" value="1"/>
</dbReference>